<keyword evidence="1" id="KW-1133">Transmembrane helix</keyword>
<dbReference type="HOGENOM" id="CLU_1741108_0_0_1"/>
<evidence type="ECO:0000256" key="1">
    <source>
        <dbReference type="SAM" id="Phobius"/>
    </source>
</evidence>
<proteinExistence type="predicted"/>
<organism evidence="2 3">
    <name type="scientific">Oidiodendron maius (strain Zn)</name>
    <dbReference type="NCBI Taxonomy" id="913774"/>
    <lineage>
        <taxon>Eukaryota</taxon>
        <taxon>Fungi</taxon>
        <taxon>Dikarya</taxon>
        <taxon>Ascomycota</taxon>
        <taxon>Pezizomycotina</taxon>
        <taxon>Leotiomycetes</taxon>
        <taxon>Leotiomycetes incertae sedis</taxon>
        <taxon>Myxotrichaceae</taxon>
        <taxon>Oidiodendron</taxon>
    </lineage>
</organism>
<reference evidence="2 3" key="1">
    <citation type="submission" date="2014-04" db="EMBL/GenBank/DDBJ databases">
        <authorList>
            <consortium name="DOE Joint Genome Institute"/>
            <person name="Kuo A."/>
            <person name="Martino E."/>
            <person name="Perotto S."/>
            <person name="Kohler A."/>
            <person name="Nagy L.G."/>
            <person name="Floudas D."/>
            <person name="Copeland A."/>
            <person name="Barry K.W."/>
            <person name="Cichocki N."/>
            <person name="Veneault-Fourrey C."/>
            <person name="LaButti K."/>
            <person name="Lindquist E.A."/>
            <person name="Lipzen A."/>
            <person name="Lundell T."/>
            <person name="Morin E."/>
            <person name="Murat C."/>
            <person name="Sun H."/>
            <person name="Tunlid A."/>
            <person name="Henrissat B."/>
            <person name="Grigoriev I.V."/>
            <person name="Hibbett D.S."/>
            <person name="Martin F."/>
            <person name="Nordberg H.P."/>
            <person name="Cantor M.N."/>
            <person name="Hua S.X."/>
        </authorList>
    </citation>
    <scope>NUCLEOTIDE SEQUENCE [LARGE SCALE GENOMIC DNA]</scope>
    <source>
        <strain evidence="2 3">Zn</strain>
    </source>
</reference>
<sequence>MPRPFYRFGWIAWSDNQLSWLRSLLYLQLWSRPFPTTTTAFLSTIAGLIWHGEHLSLFITNTAMFVWLFFLMASMAAIRCDILEKFENPIGPWCFIAVVVLTSMVLFGQRGTTGTLALVADLSVRAIVWLGLWRSRRATMLTVSTPLDLC</sequence>
<feature type="transmembrane region" description="Helical" evidence="1">
    <location>
        <begin position="56"/>
        <end position="78"/>
    </location>
</feature>
<evidence type="ECO:0000313" key="3">
    <source>
        <dbReference type="Proteomes" id="UP000054321"/>
    </source>
</evidence>
<feature type="transmembrane region" description="Helical" evidence="1">
    <location>
        <begin position="90"/>
        <end position="108"/>
    </location>
</feature>
<dbReference type="EMBL" id="KN832885">
    <property type="protein sequence ID" value="KIM96037.1"/>
    <property type="molecule type" value="Genomic_DNA"/>
</dbReference>
<dbReference type="InParanoid" id="A0A0C3D2A0"/>
<accession>A0A0C3D2A0</accession>
<keyword evidence="1" id="KW-0812">Transmembrane</keyword>
<feature type="transmembrane region" description="Helical" evidence="1">
    <location>
        <begin position="29"/>
        <end position="50"/>
    </location>
</feature>
<reference evidence="3" key="2">
    <citation type="submission" date="2015-01" db="EMBL/GenBank/DDBJ databases">
        <title>Evolutionary Origins and Diversification of the Mycorrhizal Mutualists.</title>
        <authorList>
            <consortium name="DOE Joint Genome Institute"/>
            <consortium name="Mycorrhizal Genomics Consortium"/>
            <person name="Kohler A."/>
            <person name="Kuo A."/>
            <person name="Nagy L.G."/>
            <person name="Floudas D."/>
            <person name="Copeland A."/>
            <person name="Barry K.W."/>
            <person name="Cichocki N."/>
            <person name="Veneault-Fourrey C."/>
            <person name="LaButti K."/>
            <person name="Lindquist E.A."/>
            <person name="Lipzen A."/>
            <person name="Lundell T."/>
            <person name="Morin E."/>
            <person name="Murat C."/>
            <person name="Riley R."/>
            <person name="Ohm R."/>
            <person name="Sun H."/>
            <person name="Tunlid A."/>
            <person name="Henrissat B."/>
            <person name="Grigoriev I.V."/>
            <person name="Hibbett D.S."/>
            <person name="Martin F."/>
        </authorList>
    </citation>
    <scope>NUCLEOTIDE SEQUENCE [LARGE SCALE GENOMIC DNA]</scope>
    <source>
        <strain evidence="3">Zn</strain>
    </source>
</reference>
<evidence type="ECO:0000313" key="2">
    <source>
        <dbReference type="EMBL" id="KIM96037.1"/>
    </source>
</evidence>
<protein>
    <submittedName>
        <fullName evidence="2">Uncharacterized protein</fullName>
    </submittedName>
</protein>
<keyword evidence="1" id="KW-0472">Membrane</keyword>
<keyword evidence="3" id="KW-1185">Reference proteome</keyword>
<gene>
    <name evidence="2" type="ORF">OIDMADRAFT_33430</name>
</gene>
<dbReference type="AlphaFoldDB" id="A0A0C3D2A0"/>
<name>A0A0C3D2A0_OIDMZ</name>
<dbReference type="Proteomes" id="UP000054321">
    <property type="component" value="Unassembled WGS sequence"/>
</dbReference>